<proteinExistence type="predicted"/>
<reference evidence="1 2" key="1">
    <citation type="journal article" date="2023" name="G3 (Bethesda)">
        <title>A chromosome-length genome assembly and annotation of blackberry (Rubus argutus, cv. 'Hillquist').</title>
        <authorList>
            <person name="Bruna T."/>
            <person name="Aryal R."/>
            <person name="Dudchenko O."/>
            <person name="Sargent D.J."/>
            <person name="Mead D."/>
            <person name="Buti M."/>
            <person name="Cavallini A."/>
            <person name="Hytonen T."/>
            <person name="Andres J."/>
            <person name="Pham M."/>
            <person name="Weisz D."/>
            <person name="Mascagni F."/>
            <person name="Usai G."/>
            <person name="Natali L."/>
            <person name="Bassil N."/>
            <person name="Fernandez G.E."/>
            <person name="Lomsadze A."/>
            <person name="Armour M."/>
            <person name="Olukolu B."/>
            <person name="Poorten T."/>
            <person name="Britton C."/>
            <person name="Davik J."/>
            <person name="Ashrafi H."/>
            <person name="Aiden E.L."/>
            <person name="Borodovsky M."/>
            <person name="Worthington M."/>
        </authorList>
    </citation>
    <scope>NUCLEOTIDE SEQUENCE [LARGE SCALE GENOMIC DNA]</scope>
    <source>
        <strain evidence="1">PI 553951</strain>
    </source>
</reference>
<dbReference type="EMBL" id="JBEDUW010000007">
    <property type="protein sequence ID" value="KAK9914353.1"/>
    <property type="molecule type" value="Genomic_DNA"/>
</dbReference>
<keyword evidence="2" id="KW-1185">Reference proteome</keyword>
<dbReference type="AlphaFoldDB" id="A0AAW1W1H4"/>
<comment type="caution">
    <text evidence="1">The sequence shown here is derived from an EMBL/GenBank/DDBJ whole genome shotgun (WGS) entry which is preliminary data.</text>
</comment>
<gene>
    <name evidence="1" type="ORF">M0R45_038137</name>
</gene>
<accession>A0AAW1W1H4</accession>
<protein>
    <submittedName>
        <fullName evidence="1">Uncharacterized protein</fullName>
    </submittedName>
</protein>
<evidence type="ECO:0000313" key="2">
    <source>
        <dbReference type="Proteomes" id="UP001457282"/>
    </source>
</evidence>
<organism evidence="1 2">
    <name type="scientific">Rubus argutus</name>
    <name type="common">Southern blackberry</name>
    <dbReference type="NCBI Taxonomy" id="59490"/>
    <lineage>
        <taxon>Eukaryota</taxon>
        <taxon>Viridiplantae</taxon>
        <taxon>Streptophyta</taxon>
        <taxon>Embryophyta</taxon>
        <taxon>Tracheophyta</taxon>
        <taxon>Spermatophyta</taxon>
        <taxon>Magnoliopsida</taxon>
        <taxon>eudicotyledons</taxon>
        <taxon>Gunneridae</taxon>
        <taxon>Pentapetalae</taxon>
        <taxon>rosids</taxon>
        <taxon>fabids</taxon>
        <taxon>Rosales</taxon>
        <taxon>Rosaceae</taxon>
        <taxon>Rosoideae</taxon>
        <taxon>Rosoideae incertae sedis</taxon>
        <taxon>Rubus</taxon>
    </lineage>
</organism>
<name>A0AAW1W1H4_RUBAR</name>
<dbReference type="Proteomes" id="UP001457282">
    <property type="component" value="Unassembled WGS sequence"/>
</dbReference>
<sequence length="101" mass="11612">MGLVTVRRFSISMVYSKALSCGGTVKPFEREKLFKRRKCSVVDYFTFDSKRTLSMVERILKLGWWIDKTTVRLREVQMDLRVLHYVESGGAVEAGGGFVKK</sequence>
<evidence type="ECO:0000313" key="1">
    <source>
        <dbReference type="EMBL" id="KAK9914353.1"/>
    </source>
</evidence>